<geneLocation type="mitochondrion" evidence="2"/>
<evidence type="ECO:0000313" key="2">
    <source>
        <dbReference type="EMBL" id="QGK86782.1"/>
    </source>
</evidence>
<reference evidence="2" key="1">
    <citation type="journal article" date="2019" name="Mitochondrial DNA Part B Resour">
        <title>Nearly complete mitochondrial genome of Siobla xizangensis Xiao, Huang &amp; Zhou, 1988 (Hymenoptera: Tenthredinidae) and phylogenetic analysis.</title>
        <authorList>
            <person name="Luo X."/>
            <person name="Wei M."/>
            <person name="Niu G."/>
        </authorList>
    </citation>
    <scope>NUCLEOTIDE SEQUENCE</scope>
</reference>
<dbReference type="EMBL" id="MN562486">
    <property type="protein sequence ID" value="QGK86782.1"/>
    <property type="molecule type" value="Genomic_DNA"/>
</dbReference>
<keyword evidence="2" id="KW-0496">Mitochondrion</keyword>
<evidence type="ECO:0000256" key="1">
    <source>
        <dbReference type="SAM" id="Phobius"/>
    </source>
</evidence>
<feature type="transmembrane region" description="Helical" evidence="1">
    <location>
        <begin position="6"/>
        <end position="30"/>
    </location>
</feature>
<organism evidence="2">
    <name type="scientific">Siobla xizangensis</name>
    <dbReference type="NCBI Taxonomy" id="2651042"/>
    <lineage>
        <taxon>Eukaryota</taxon>
        <taxon>Metazoa</taxon>
        <taxon>Ecdysozoa</taxon>
        <taxon>Arthropoda</taxon>
        <taxon>Hexapoda</taxon>
        <taxon>Insecta</taxon>
        <taxon>Pterygota</taxon>
        <taxon>Neoptera</taxon>
        <taxon>Endopterygota</taxon>
        <taxon>Hymenoptera</taxon>
        <taxon>Tenthredinoidea</taxon>
        <taxon>Tenthredinidae</taxon>
        <taxon>Tenthredininae</taxon>
        <taxon>Siobla</taxon>
    </lineage>
</organism>
<keyword evidence="1" id="KW-0812">Transmembrane</keyword>
<accession>A0A649WEB5</accession>
<proteinExistence type="predicted"/>
<protein>
    <submittedName>
        <fullName evidence="2">ATP synthase F0 subunit 8</fullName>
    </submittedName>
</protein>
<keyword evidence="1" id="KW-0472">Membrane</keyword>
<dbReference type="AlphaFoldDB" id="A0A649WEB5"/>
<keyword evidence="1" id="KW-1133">Transmembrane helix</keyword>
<gene>
    <name evidence="2" type="primary">ATP8</name>
</gene>
<name>A0A649WEB5_9HYME</name>
<sequence>MPQMFPMYWIILFIYFLMIFLFFNIMNYFIMMNLKILHVKKMCFLKNFKKKNLWKW</sequence>